<evidence type="ECO:0000313" key="8">
    <source>
        <dbReference type="EMBL" id="NVY96614.1"/>
    </source>
</evidence>
<dbReference type="Gene3D" id="3.40.50.720">
    <property type="entry name" value="NAD(P)-binding Rossmann-like Domain"/>
    <property type="match status" value="2"/>
</dbReference>
<keyword evidence="4" id="KW-0520">NAD</keyword>
<sequence>MPKVFITAQVPDNLLQSLQDAGAKVRVYPQEGAISQAELLAQIQDAEVLIPSLSTKIDREIMDQDPNLKMIANYGAGFDNLDLVAAKEKGIKITNTPGVSTNAVAELTLGLMLALSRRVVESDHLMHGQGFEAWLPLFLLGHELKGKTLGIVGLGSIGQAVAKLAQAFEMQVNYYKPTPLAPAKETELAVHYQPLDQLLAQSDFVSLNAALTESSRHLINAAKLKLMKPEAVLINVARGPVVDEAAVLEALKNKQIAGAALDVYEHEPQVAAGFKELDNVILTPHIGNATVEAREAMAASIADSVSDYLNGQTIRHLIN</sequence>
<dbReference type="InterPro" id="IPR036291">
    <property type="entry name" value="NAD(P)-bd_dom_sf"/>
</dbReference>
<dbReference type="PROSITE" id="PS00065">
    <property type="entry name" value="D_2_HYDROXYACID_DH_1"/>
    <property type="match status" value="1"/>
</dbReference>
<name>A0A850QXR2_9LACO</name>
<protein>
    <submittedName>
        <fullName evidence="8">Hydroxyacid dehydrogenase</fullName>
    </submittedName>
</protein>
<dbReference type="AlphaFoldDB" id="A0A850QXR2"/>
<comment type="similarity">
    <text evidence="1 5">Belongs to the D-isomer specific 2-hydroxyacid dehydrogenase family.</text>
</comment>
<dbReference type="InterPro" id="IPR006140">
    <property type="entry name" value="D-isomer_DH_NAD-bd"/>
</dbReference>
<evidence type="ECO:0000256" key="3">
    <source>
        <dbReference type="ARBA" id="ARBA00023002"/>
    </source>
</evidence>
<dbReference type="EMBL" id="JABZEC010000004">
    <property type="protein sequence ID" value="NVY96614.1"/>
    <property type="molecule type" value="Genomic_DNA"/>
</dbReference>
<dbReference type="SUPFAM" id="SSF52283">
    <property type="entry name" value="Formate/glycerate dehydrogenase catalytic domain-like"/>
    <property type="match status" value="1"/>
</dbReference>
<evidence type="ECO:0000256" key="5">
    <source>
        <dbReference type="RuleBase" id="RU003719"/>
    </source>
</evidence>
<reference evidence="8 9" key="1">
    <citation type="submission" date="2020-06" db="EMBL/GenBank/DDBJ databases">
        <authorList>
            <person name="Kang J."/>
        </authorList>
    </citation>
    <scope>NUCLEOTIDE SEQUENCE [LARGE SCALE GENOMIC DNA]</scope>
    <source>
        <strain evidence="8 9">DCY120</strain>
    </source>
</reference>
<keyword evidence="9" id="KW-1185">Reference proteome</keyword>
<accession>A0A850QXR2</accession>
<feature type="domain" description="D-isomer specific 2-hydroxyacid dehydrogenase catalytic" evidence="6">
    <location>
        <begin position="4"/>
        <end position="319"/>
    </location>
</feature>
<dbReference type="SUPFAM" id="SSF51735">
    <property type="entry name" value="NAD(P)-binding Rossmann-fold domains"/>
    <property type="match status" value="1"/>
</dbReference>
<dbReference type="PANTHER" id="PTHR42789:SF1">
    <property type="entry name" value="D-ISOMER SPECIFIC 2-HYDROXYACID DEHYDROGENASE FAMILY PROTEIN (AFU_ORTHOLOGUE AFUA_6G10090)"/>
    <property type="match status" value="1"/>
</dbReference>
<keyword evidence="3 5" id="KW-0560">Oxidoreductase</keyword>
<dbReference type="GO" id="GO:0008652">
    <property type="term" value="P:amino acid biosynthetic process"/>
    <property type="evidence" value="ECO:0007669"/>
    <property type="project" value="UniProtKB-KW"/>
</dbReference>
<dbReference type="InterPro" id="IPR050857">
    <property type="entry name" value="D-2-hydroxyacid_DH"/>
</dbReference>
<evidence type="ECO:0000256" key="1">
    <source>
        <dbReference type="ARBA" id="ARBA00005854"/>
    </source>
</evidence>
<dbReference type="InterPro" id="IPR029752">
    <property type="entry name" value="D-isomer_DH_CS1"/>
</dbReference>
<dbReference type="InterPro" id="IPR006139">
    <property type="entry name" value="D-isomer_2_OHA_DH_cat_dom"/>
</dbReference>
<dbReference type="FunFam" id="3.40.50.720:FF:000203">
    <property type="entry name" value="D-3-phosphoglycerate dehydrogenase (SerA)"/>
    <property type="match status" value="1"/>
</dbReference>
<dbReference type="RefSeq" id="WP_176942862.1">
    <property type="nucleotide sequence ID" value="NZ_JABZEC010000004.1"/>
</dbReference>
<gene>
    <name evidence="8" type="ORF">HU830_05490</name>
</gene>
<evidence type="ECO:0000256" key="2">
    <source>
        <dbReference type="ARBA" id="ARBA00022605"/>
    </source>
</evidence>
<dbReference type="GO" id="GO:0016616">
    <property type="term" value="F:oxidoreductase activity, acting on the CH-OH group of donors, NAD or NADP as acceptor"/>
    <property type="evidence" value="ECO:0007669"/>
    <property type="project" value="InterPro"/>
</dbReference>
<keyword evidence="2" id="KW-0028">Amino-acid biosynthesis</keyword>
<evidence type="ECO:0000259" key="7">
    <source>
        <dbReference type="Pfam" id="PF02826"/>
    </source>
</evidence>
<feature type="domain" description="D-isomer specific 2-hydroxyacid dehydrogenase NAD-binding" evidence="7">
    <location>
        <begin position="109"/>
        <end position="287"/>
    </location>
</feature>
<dbReference type="PANTHER" id="PTHR42789">
    <property type="entry name" value="D-ISOMER SPECIFIC 2-HYDROXYACID DEHYDROGENASE FAMILY PROTEIN (AFU_ORTHOLOGUE AFUA_6G10090)"/>
    <property type="match status" value="1"/>
</dbReference>
<dbReference type="GO" id="GO:0051287">
    <property type="term" value="F:NAD binding"/>
    <property type="evidence" value="ECO:0007669"/>
    <property type="project" value="InterPro"/>
</dbReference>
<comment type="caution">
    <text evidence="8">The sequence shown here is derived from an EMBL/GenBank/DDBJ whole genome shotgun (WGS) entry which is preliminary data.</text>
</comment>
<organism evidence="8 9">
    <name type="scientific">Bombilactobacillus apium</name>
    <dbReference type="NCBI Taxonomy" id="2675299"/>
    <lineage>
        <taxon>Bacteria</taxon>
        <taxon>Bacillati</taxon>
        <taxon>Bacillota</taxon>
        <taxon>Bacilli</taxon>
        <taxon>Lactobacillales</taxon>
        <taxon>Lactobacillaceae</taxon>
        <taxon>Bombilactobacillus</taxon>
    </lineage>
</organism>
<evidence type="ECO:0000256" key="4">
    <source>
        <dbReference type="ARBA" id="ARBA00023027"/>
    </source>
</evidence>
<evidence type="ECO:0000313" key="9">
    <source>
        <dbReference type="Proteomes" id="UP000563523"/>
    </source>
</evidence>
<dbReference type="Pfam" id="PF02826">
    <property type="entry name" value="2-Hacid_dh_C"/>
    <property type="match status" value="1"/>
</dbReference>
<dbReference type="Proteomes" id="UP000563523">
    <property type="component" value="Unassembled WGS sequence"/>
</dbReference>
<proteinExistence type="inferred from homology"/>
<dbReference type="Pfam" id="PF00389">
    <property type="entry name" value="2-Hacid_dh"/>
    <property type="match status" value="1"/>
</dbReference>
<evidence type="ECO:0000259" key="6">
    <source>
        <dbReference type="Pfam" id="PF00389"/>
    </source>
</evidence>